<evidence type="ECO:0000256" key="1">
    <source>
        <dbReference type="SAM" id="MobiDB-lite"/>
    </source>
</evidence>
<sequence length="241" mass="25658">MNLISLYVCLAMGTSSGVVTASPLPVPGPTAAAGKDDTIKHRHFSVFPAVCGFLYYPRGAKAPKTVYPEDFSTITGYSYGDKIMDLRKNKVARSTDSIAEDNTAENFGNSAIFIASDDIENDVTVGIAEKEEYKKDTTIDTLNSLISEKGVTVDATNPANPTESINGINDMDDINSINTQAAPNQETQGKIAEKEKKSQVTEKEKAKSPAYCFFKSCGEFLGSLIGAGVTDAMGCGAVPTK</sequence>
<protein>
    <submittedName>
        <fullName evidence="3">Uncharacterized protein</fullName>
    </submittedName>
</protein>
<feature type="compositionally biased region" description="Basic and acidic residues" evidence="1">
    <location>
        <begin position="191"/>
        <end position="201"/>
    </location>
</feature>
<dbReference type="EMBL" id="HF936296">
    <property type="protein sequence ID" value="CCX34079.1"/>
    <property type="molecule type" value="Genomic_DNA"/>
</dbReference>
<feature type="signal peptide" evidence="2">
    <location>
        <begin position="1"/>
        <end position="21"/>
    </location>
</feature>
<organism evidence="3 4">
    <name type="scientific">Pyronema omphalodes (strain CBS 100304)</name>
    <name type="common">Pyronema confluens</name>
    <dbReference type="NCBI Taxonomy" id="1076935"/>
    <lineage>
        <taxon>Eukaryota</taxon>
        <taxon>Fungi</taxon>
        <taxon>Dikarya</taxon>
        <taxon>Ascomycota</taxon>
        <taxon>Pezizomycotina</taxon>
        <taxon>Pezizomycetes</taxon>
        <taxon>Pezizales</taxon>
        <taxon>Pyronemataceae</taxon>
        <taxon>Pyronema</taxon>
    </lineage>
</organism>
<dbReference type="AlphaFoldDB" id="U4LR74"/>
<dbReference type="Proteomes" id="UP000018144">
    <property type="component" value="Unassembled WGS sequence"/>
</dbReference>
<reference evidence="3 4" key="1">
    <citation type="journal article" date="2013" name="PLoS Genet.">
        <title>The genome and development-dependent transcriptomes of Pyronema confluens: a window into fungal evolution.</title>
        <authorList>
            <person name="Traeger S."/>
            <person name="Altegoer F."/>
            <person name="Freitag M."/>
            <person name="Gabaldon T."/>
            <person name="Kempken F."/>
            <person name="Kumar A."/>
            <person name="Marcet-Houben M."/>
            <person name="Poggeler S."/>
            <person name="Stajich J.E."/>
            <person name="Nowrousian M."/>
        </authorList>
    </citation>
    <scope>NUCLEOTIDE SEQUENCE [LARGE SCALE GENOMIC DNA]</scope>
    <source>
        <strain evidence="4">CBS 100304</strain>
        <tissue evidence="3">Vegetative mycelium</tissue>
    </source>
</reference>
<evidence type="ECO:0000313" key="3">
    <source>
        <dbReference type="EMBL" id="CCX34079.1"/>
    </source>
</evidence>
<name>U4LR74_PYROM</name>
<evidence type="ECO:0000313" key="4">
    <source>
        <dbReference type="Proteomes" id="UP000018144"/>
    </source>
</evidence>
<accession>U4LR74</accession>
<proteinExistence type="predicted"/>
<feature type="region of interest" description="Disordered" evidence="1">
    <location>
        <begin position="181"/>
        <end position="201"/>
    </location>
</feature>
<evidence type="ECO:0000256" key="2">
    <source>
        <dbReference type="SAM" id="SignalP"/>
    </source>
</evidence>
<gene>
    <name evidence="3" type="ORF">PCON_02557</name>
</gene>
<keyword evidence="4" id="KW-1185">Reference proteome</keyword>
<keyword evidence="2" id="KW-0732">Signal</keyword>
<feature type="chain" id="PRO_5004652317" evidence="2">
    <location>
        <begin position="22"/>
        <end position="241"/>
    </location>
</feature>